<feature type="domain" description="Copper amine oxidase N2-terminal" evidence="13">
    <location>
        <begin position="22"/>
        <end position="107"/>
    </location>
</feature>
<dbReference type="InterPro" id="IPR000269">
    <property type="entry name" value="Cu_amine_oxidase"/>
</dbReference>
<keyword evidence="11" id="KW-0732">Signal</keyword>
<comment type="cofactor">
    <cofactor evidence="9">
        <name>Cu cation</name>
        <dbReference type="ChEBI" id="CHEBI:23378"/>
    </cofactor>
    <text evidence="9">Contains 1 topaquinone per subunit.</text>
</comment>
<feature type="domain" description="Copper amine oxidase N3-terminal" evidence="14">
    <location>
        <begin position="118"/>
        <end position="212"/>
    </location>
</feature>
<dbReference type="EMBL" id="NKQK01000029">
    <property type="protein sequence ID" value="PSR85364.1"/>
    <property type="molecule type" value="Genomic_DNA"/>
</dbReference>
<dbReference type="InterPro" id="IPR015798">
    <property type="entry name" value="Cu_amine_oxidase_C"/>
</dbReference>
<comment type="similarity">
    <text evidence="1 9">Belongs to the copper/topaquinone oxidase family.</text>
</comment>
<reference evidence="16" key="2">
    <citation type="journal article" date="2018" name="BMC Genomics">
        <title>A manually annotated Actinidia chinensis var. chinensis (kiwifruit) genome highlights the challenges associated with draft genomes and gene prediction in plants.</title>
        <authorList>
            <person name="Pilkington S.M."/>
            <person name="Crowhurst R."/>
            <person name="Hilario E."/>
            <person name="Nardozza S."/>
            <person name="Fraser L."/>
            <person name="Peng Y."/>
            <person name="Gunaseelan K."/>
            <person name="Simpson R."/>
            <person name="Tahir J."/>
            <person name="Deroles S.C."/>
            <person name="Templeton K."/>
            <person name="Luo Z."/>
            <person name="Davy M."/>
            <person name="Cheng C."/>
            <person name="McNeilage M."/>
            <person name="Scaglione D."/>
            <person name="Liu Y."/>
            <person name="Zhang Q."/>
            <person name="Datson P."/>
            <person name="De Silva N."/>
            <person name="Gardiner S.E."/>
            <person name="Bassett H."/>
            <person name="Chagne D."/>
            <person name="McCallum J."/>
            <person name="Dzierzon H."/>
            <person name="Deng C."/>
            <person name="Wang Y.Y."/>
            <person name="Barron L."/>
            <person name="Manako K."/>
            <person name="Bowen J."/>
            <person name="Foster T.M."/>
            <person name="Erridge Z.A."/>
            <person name="Tiffin H."/>
            <person name="Waite C.N."/>
            <person name="Davies K.M."/>
            <person name="Grierson E.P."/>
            <person name="Laing W.A."/>
            <person name="Kirk R."/>
            <person name="Chen X."/>
            <person name="Wood M."/>
            <person name="Montefiori M."/>
            <person name="Brummell D.A."/>
            <person name="Schwinn K.E."/>
            <person name="Catanach A."/>
            <person name="Fullerton C."/>
            <person name="Li D."/>
            <person name="Meiyalaghan S."/>
            <person name="Nieuwenhuizen N."/>
            <person name="Read N."/>
            <person name="Prakash R."/>
            <person name="Hunter D."/>
            <person name="Zhang H."/>
            <person name="McKenzie M."/>
            <person name="Knabel M."/>
            <person name="Harris A."/>
            <person name="Allan A.C."/>
            <person name="Gleave A."/>
            <person name="Chen A."/>
            <person name="Janssen B.J."/>
            <person name="Plunkett B."/>
            <person name="Ampomah-Dwamena C."/>
            <person name="Voogd C."/>
            <person name="Leif D."/>
            <person name="Lafferty D."/>
            <person name="Souleyre E.J.F."/>
            <person name="Varkonyi-Gasic E."/>
            <person name="Gambi F."/>
            <person name="Hanley J."/>
            <person name="Yao J.L."/>
            <person name="Cheung J."/>
            <person name="David K.M."/>
            <person name="Warren B."/>
            <person name="Marsh K."/>
            <person name="Snowden K.C."/>
            <person name="Lin-Wang K."/>
            <person name="Brian L."/>
            <person name="Martinez-Sanchez M."/>
            <person name="Wang M."/>
            <person name="Ileperuma N."/>
            <person name="Macnee N."/>
            <person name="Campin R."/>
            <person name="McAtee P."/>
            <person name="Drummond R.S.M."/>
            <person name="Espley R.V."/>
            <person name="Ireland H.S."/>
            <person name="Wu R."/>
            <person name="Atkinson R.G."/>
            <person name="Karunairetnam S."/>
            <person name="Bulley S."/>
            <person name="Chunkath S."/>
            <person name="Hanley Z."/>
            <person name="Storey R."/>
            <person name="Thrimawithana A.H."/>
            <person name="Thomson S."/>
            <person name="David C."/>
            <person name="Testolin R."/>
            <person name="Huang H."/>
            <person name="Hellens R.P."/>
            <person name="Schaffer R.J."/>
        </authorList>
    </citation>
    <scope>NUCLEOTIDE SEQUENCE [LARGE SCALE GENOMIC DNA]</scope>
    <source>
        <strain evidence="16">cv. Red5</strain>
    </source>
</reference>
<gene>
    <name evidence="15" type="ORF">CEY00_Acc33354</name>
</gene>
<feature type="signal peptide" evidence="11">
    <location>
        <begin position="1"/>
        <end position="21"/>
    </location>
</feature>
<dbReference type="PANTHER" id="PTHR10638">
    <property type="entry name" value="COPPER AMINE OXIDASE"/>
    <property type="match status" value="1"/>
</dbReference>
<dbReference type="Proteomes" id="UP000241394">
    <property type="component" value="Chromosome LG29"/>
</dbReference>
<keyword evidence="3 7" id="KW-0801">TPQ</keyword>
<dbReference type="FunCoup" id="A0A2R6P506">
    <property type="interactions" value="121"/>
</dbReference>
<dbReference type="STRING" id="1590841.A0A2R6P506"/>
<dbReference type="Gene3D" id="2.70.98.20">
    <property type="entry name" value="Copper amine oxidase, catalytic domain"/>
    <property type="match status" value="1"/>
</dbReference>
<dbReference type="InterPro" id="IPR016182">
    <property type="entry name" value="Cu_amine_oxidase_N-reg"/>
</dbReference>
<dbReference type="SUPFAM" id="SSF49998">
    <property type="entry name" value="Amine oxidase catalytic domain"/>
    <property type="match status" value="1"/>
</dbReference>
<feature type="chain" id="PRO_5015355320" description="Amine oxidase" evidence="11">
    <location>
        <begin position="22"/>
        <end position="666"/>
    </location>
</feature>
<dbReference type="InParanoid" id="A0A2R6P506"/>
<evidence type="ECO:0000256" key="2">
    <source>
        <dbReference type="ARBA" id="ARBA00022723"/>
    </source>
</evidence>
<dbReference type="InterPro" id="IPR015800">
    <property type="entry name" value="Cu_amine_oxidase_N2"/>
</dbReference>
<dbReference type="Pfam" id="PF02727">
    <property type="entry name" value="Cu_amine_oxidN2"/>
    <property type="match status" value="1"/>
</dbReference>
<dbReference type="SUPFAM" id="SSF54416">
    <property type="entry name" value="Amine oxidase N-terminal region"/>
    <property type="match status" value="2"/>
</dbReference>
<evidence type="ECO:0000259" key="12">
    <source>
        <dbReference type="Pfam" id="PF01179"/>
    </source>
</evidence>
<evidence type="ECO:0000256" key="10">
    <source>
        <dbReference type="SAM" id="MobiDB-lite"/>
    </source>
</evidence>
<dbReference type="OrthoDB" id="5379943at2759"/>
<keyword evidence="6" id="KW-1015">Disulfide bond</keyword>
<dbReference type="InterPro" id="IPR036460">
    <property type="entry name" value="Cu_amine_oxidase_C_sf"/>
</dbReference>
<evidence type="ECO:0000256" key="1">
    <source>
        <dbReference type="ARBA" id="ARBA00007983"/>
    </source>
</evidence>
<keyword evidence="5 9" id="KW-0186">Copper</keyword>
<proteinExistence type="inferred from homology"/>
<evidence type="ECO:0000256" key="8">
    <source>
        <dbReference type="PIRSR" id="PIRSR600269-51"/>
    </source>
</evidence>
<dbReference type="OMA" id="VPHYSQM"/>
<dbReference type="Pfam" id="PF02728">
    <property type="entry name" value="Cu_amine_oxidN3"/>
    <property type="match status" value="1"/>
</dbReference>
<evidence type="ECO:0000256" key="3">
    <source>
        <dbReference type="ARBA" id="ARBA00022772"/>
    </source>
</evidence>
<sequence length="666" mass="75058">MTLQLLIVAILLQCCFIPTLLHPLDPLKPSEINQISLIIQKSHLGTYSNLTFHFVDLDEPEKGEVLRWLSSNKHNGSSFPYRRAKVVVRAGGETHELIVDLATSSITLDHVYTGHGFPPFTFTELLQASRLPLKDPRFQGSILSRDLNLSEVTCLPFTIGWFGEIVTKRALKALCFYRGGTTNIFSRPIEGVSILIDVESMQIVRYVDRFRAPLPRADGTDFHSSGPAPDPPHGNGTKTRFTIRGQGNGTKNRFTIRGHEVKWANWAFHVGFNARAGLVISTASVFDTEMKSFRRVLYRGHVSETFVPYMDPTSEWYFRTFMDIGEFGFGHSAVSLVPAIDCPGNAVYMDGYMAGADGQALRVPRAICIFERYSGDVAWRHTEIGVPGQVITSGDTEVNLVVRMVATVGNYDYVLDWEFKKSGSIKVGVSLTGVLEMKATSYAHNAHVSEDVHGTFVAKNTIAVHHDHFLTYYLDLDIDGTNNSFVKSKLKTIRAKDVNANAPRKSYWTVERETVEREAEARTRLGLEPIELLVVNPNKRTKLGNQVGYRLNTGQVASSLLSDDDYPQIRASYTKYPLWVTPYSKLERWAGGFYADRSRGDDGLAIWSHRNRWIANQDIVVWYTVGFHHVPRQEDFPVMPTLYGGFELRPTNFFERNPLLEQCSRC</sequence>
<dbReference type="FunFam" id="2.70.98.20:FF:000004">
    <property type="entry name" value="Amine oxidase"/>
    <property type="match status" value="1"/>
</dbReference>
<evidence type="ECO:0000256" key="5">
    <source>
        <dbReference type="ARBA" id="ARBA00023008"/>
    </source>
</evidence>
<dbReference type="PANTHER" id="PTHR10638:SF40">
    <property type="entry name" value="PRIMARY AMINE OXIDASE 1"/>
    <property type="match status" value="1"/>
</dbReference>
<evidence type="ECO:0000256" key="6">
    <source>
        <dbReference type="ARBA" id="ARBA00023157"/>
    </source>
</evidence>
<dbReference type="GO" id="GO:0048038">
    <property type="term" value="F:quinone binding"/>
    <property type="evidence" value="ECO:0007669"/>
    <property type="project" value="InterPro"/>
</dbReference>
<comment type="PTM">
    <text evidence="8 9">Topaquinone (TPQ) is generated by copper-dependent autoxidation of a specific tyrosyl residue.</text>
</comment>
<dbReference type="EC" id="1.4.3.-" evidence="9"/>
<feature type="domain" description="Copper amine oxidase catalytic" evidence="12">
    <location>
        <begin position="252"/>
        <end position="659"/>
    </location>
</feature>
<feature type="active site" description="Proton acceptor" evidence="7">
    <location>
        <position position="323"/>
    </location>
</feature>
<dbReference type="InterPro" id="IPR049947">
    <property type="entry name" value="Cu_Am_Ox_Cu-bd"/>
</dbReference>
<evidence type="ECO:0000313" key="15">
    <source>
        <dbReference type="EMBL" id="PSR85364.1"/>
    </source>
</evidence>
<organism evidence="15 16">
    <name type="scientific">Actinidia chinensis var. chinensis</name>
    <name type="common">Chinese soft-hair kiwi</name>
    <dbReference type="NCBI Taxonomy" id="1590841"/>
    <lineage>
        <taxon>Eukaryota</taxon>
        <taxon>Viridiplantae</taxon>
        <taxon>Streptophyta</taxon>
        <taxon>Embryophyta</taxon>
        <taxon>Tracheophyta</taxon>
        <taxon>Spermatophyta</taxon>
        <taxon>Magnoliopsida</taxon>
        <taxon>eudicotyledons</taxon>
        <taxon>Gunneridae</taxon>
        <taxon>Pentapetalae</taxon>
        <taxon>asterids</taxon>
        <taxon>Ericales</taxon>
        <taxon>Actinidiaceae</taxon>
        <taxon>Actinidia</taxon>
    </lineage>
</organism>
<accession>A0A2R6P506</accession>
<dbReference type="Gene3D" id="3.10.450.40">
    <property type="match status" value="2"/>
</dbReference>
<dbReference type="InterPro" id="IPR049948">
    <property type="entry name" value="Cu_Am_ox_TPQ-bd"/>
</dbReference>
<reference evidence="15 16" key="1">
    <citation type="submission" date="2017-07" db="EMBL/GenBank/DDBJ databases">
        <title>An improved, manually edited Actinidia chinensis var. chinensis (kiwifruit) genome highlights the challenges associated with draft genomes and gene prediction in plants.</title>
        <authorList>
            <person name="Pilkington S."/>
            <person name="Crowhurst R."/>
            <person name="Hilario E."/>
            <person name="Nardozza S."/>
            <person name="Fraser L."/>
            <person name="Peng Y."/>
            <person name="Gunaseelan K."/>
            <person name="Simpson R."/>
            <person name="Tahir J."/>
            <person name="Deroles S."/>
            <person name="Templeton K."/>
            <person name="Luo Z."/>
            <person name="Davy M."/>
            <person name="Cheng C."/>
            <person name="Mcneilage M."/>
            <person name="Scaglione D."/>
            <person name="Liu Y."/>
            <person name="Zhang Q."/>
            <person name="Datson P."/>
            <person name="De Silva N."/>
            <person name="Gardiner S."/>
            <person name="Bassett H."/>
            <person name="Chagne D."/>
            <person name="Mccallum J."/>
            <person name="Dzierzon H."/>
            <person name="Deng C."/>
            <person name="Wang Y.-Y."/>
            <person name="Barron N."/>
            <person name="Manako K."/>
            <person name="Bowen J."/>
            <person name="Foster T."/>
            <person name="Erridge Z."/>
            <person name="Tiffin H."/>
            <person name="Waite C."/>
            <person name="Davies K."/>
            <person name="Grierson E."/>
            <person name="Laing W."/>
            <person name="Kirk R."/>
            <person name="Chen X."/>
            <person name="Wood M."/>
            <person name="Montefiori M."/>
            <person name="Brummell D."/>
            <person name="Schwinn K."/>
            <person name="Catanach A."/>
            <person name="Fullerton C."/>
            <person name="Li D."/>
            <person name="Meiyalaghan S."/>
            <person name="Nieuwenhuizen N."/>
            <person name="Read N."/>
            <person name="Prakash R."/>
            <person name="Hunter D."/>
            <person name="Zhang H."/>
            <person name="Mckenzie M."/>
            <person name="Knabel M."/>
            <person name="Harris A."/>
            <person name="Allan A."/>
            <person name="Chen A."/>
            <person name="Janssen B."/>
            <person name="Plunkett B."/>
            <person name="Dwamena C."/>
            <person name="Voogd C."/>
            <person name="Leif D."/>
            <person name="Lafferty D."/>
            <person name="Souleyre E."/>
            <person name="Varkonyi-Gasic E."/>
            <person name="Gambi F."/>
            <person name="Hanley J."/>
            <person name="Yao J.-L."/>
            <person name="Cheung J."/>
            <person name="David K."/>
            <person name="Warren B."/>
            <person name="Marsh K."/>
            <person name="Snowden K."/>
            <person name="Lin-Wang K."/>
            <person name="Brian L."/>
            <person name="Martinez-Sanchez M."/>
            <person name="Wang M."/>
            <person name="Ileperuma N."/>
            <person name="Macnee N."/>
            <person name="Campin R."/>
            <person name="Mcatee P."/>
            <person name="Drummond R."/>
            <person name="Espley R."/>
            <person name="Ireland H."/>
            <person name="Wu R."/>
            <person name="Atkinson R."/>
            <person name="Karunairetnam S."/>
            <person name="Bulley S."/>
            <person name="Chunkath S."/>
            <person name="Hanley Z."/>
            <person name="Storey R."/>
            <person name="Thrimawithana A."/>
            <person name="Thomson S."/>
            <person name="David C."/>
            <person name="Testolin R."/>
        </authorList>
    </citation>
    <scope>NUCLEOTIDE SEQUENCE [LARGE SCALE GENOMIC DNA]</scope>
    <source>
        <strain evidence="16">cv. Red5</strain>
        <tissue evidence="15">Young leaf</tissue>
    </source>
</reference>
<feature type="modified residue" description="2',4',5'-topaquinone" evidence="8">
    <location>
        <position position="411"/>
    </location>
</feature>
<dbReference type="PROSITE" id="PS01165">
    <property type="entry name" value="COPPER_AMINE_OXID_2"/>
    <property type="match status" value="1"/>
</dbReference>
<feature type="region of interest" description="Disordered" evidence="10">
    <location>
        <begin position="217"/>
        <end position="244"/>
    </location>
</feature>
<feature type="active site" description="Schiff-base intermediate with substrate; via topaquinone" evidence="7">
    <location>
        <position position="411"/>
    </location>
</feature>
<evidence type="ECO:0000256" key="9">
    <source>
        <dbReference type="RuleBase" id="RU000672"/>
    </source>
</evidence>
<dbReference type="Pfam" id="PF01179">
    <property type="entry name" value="Cu_amine_oxid"/>
    <property type="match status" value="1"/>
</dbReference>
<protein>
    <recommendedName>
        <fullName evidence="9">Amine oxidase</fullName>
        <ecNumber evidence="9">1.4.3.-</ecNumber>
    </recommendedName>
</protein>
<keyword evidence="4 9" id="KW-0560">Oxidoreductase</keyword>
<evidence type="ECO:0000259" key="13">
    <source>
        <dbReference type="Pfam" id="PF02727"/>
    </source>
</evidence>
<dbReference type="GO" id="GO:0008131">
    <property type="term" value="F:primary methylamine oxidase activity"/>
    <property type="evidence" value="ECO:0007669"/>
    <property type="project" value="InterPro"/>
</dbReference>
<dbReference type="GO" id="GO:0009308">
    <property type="term" value="P:amine metabolic process"/>
    <property type="evidence" value="ECO:0007669"/>
    <property type="project" value="UniProtKB-UniRule"/>
</dbReference>
<dbReference type="Gramene" id="PSR85364">
    <property type="protein sequence ID" value="PSR85364"/>
    <property type="gene ID" value="CEY00_Acc33354"/>
</dbReference>
<comment type="caution">
    <text evidence="15">The sequence shown here is derived from an EMBL/GenBank/DDBJ whole genome shotgun (WGS) entry which is preliminary data.</text>
</comment>
<keyword evidence="2 9" id="KW-0479">Metal-binding</keyword>
<evidence type="ECO:0000259" key="14">
    <source>
        <dbReference type="Pfam" id="PF02728"/>
    </source>
</evidence>
<dbReference type="PROSITE" id="PS01164">
    <property type="entry name" value="COPPER_AMINE_OXID_1"/>
    <property type="match status" value="1"/>
</dbReference>
<dbReference type="AlphaFoldDB" id="A0A2R6P506"/>
<name>A0A2R6P506_ACTCC</name>
<evidence type="ECO:0000256" key="4">
    <source>
        <dbReference type="ARBA" id="ARBA00023002"/>
    </source>
</evidence>
<dbReference type="FunFam" id="3.10.450.40:FF:000012">
    <property type="entry name" value="Amine oxidase"/>
    <property type="match status" value="1"/>
</dbReference>
<evidence type="ECO:0000313" key="16">
    <source>
        <dbReference type="Proteomes" id="UP000241394"/>
    </source>
</evidence>
<evidence type="ECO:0000256" key="7">
    <source>
        <dbReference type="PIRSR" id="PIRSR600269-50"/>
    </source>
</evidence>
<dbReference type="InterPro" id="IPR015802">
    <property type="entry name" value="Cu_amine_oxidase_N3"/>
</dbReference>
<keyword evidence="16" id="KW-1185">Reference proteome</keyword>
<evidence type="ECO:0000256" key="11">
    <source>
        <dbReference type="SAM" id="SignalP"/>
    </source>
</evidence>
<dbReference type="GO" id="GO:0005507">
    <property type="term" value="F:copper ion binding"/>
    <property type="evidence" value="ECO:0007669"/>
    <property type="project" value="InterPro"/>
</dbReference>